<sequence length="377" mass="39666">MRFIAQSRACAAVVAGIRLGLLDARVDVQVRGGRLTIEWSGDLAAPVFMTGPHGGAWPVIKSRVQPRRQRMPRGERCTGPQRQQDLLPMKHGTRRAAGGRMGTGMGARPHGKDRTAGGIPQGVVHPSVKAASGVLIGAADLPWVLQVQPSRSAGQVPGRSTRRRSASLQRHLQDVAPQTVPPWFHLRRRLRIRSCMTQTSCWRCECDAAVWGCFRLLNDGNQAIPLGMLAGGRSAPGDAATSIVLAHGLPGPGAGAGALGRALDLAGGHQAAVEGGKAVVEGDLHLFAVAGPAVVVGRVVVRVVAAQHAVRREGDVVRPLVARGVVAQVPGAAFKALGAGALAAGQRQRRGARREARGQALRAWAPRACVLRSRAWV</sequence>
<gene>
    <name evidence="1" type="ORF">CCO03_05830</name>
</gene>
<dbReference type="SUPFAM" id="SSF54506">
    <property type="entry name" value="Diaminopimelate epimerase-like"/>
    <property type="match status" value="1"/>
</dbReference>
<evidence type="ECO:0000313" key="2">
    <source>
        <dbReference type="Proteomes" id="UP000196138"/>
    </source>
</evidence>
<dbReference type="EMBL" id="CP021455">
    <property type="protein sequence ID" value="ARU04261.1"/>
    <property type="molecule type" value="Genomic_DNA"/>
</dbReference>
<dbReference type="Gene3D" id="3.10.310.10">
    <property type="entry name" value="Diaminopimelate Epimerase, Chain A, domain 1"/>
    <property type="match status" value="1"/>
</dbReference>
<accession>A0A1Y0ELE6</accession>
<proteinExistence type="predicted"/>
<organism evidence="1 2">
    <name type="scientific">Comamonas serinivorans</name>
    <dbReference type="NCBI Taxonomy" id="1082851"/>
    <lineage>
        <taxon>Bacteria</taxon>
        <taxon>Pseudomonadati</taxon>
        <taxon>Pseudomonadota</taxon>
        <taxon>Betaproteobacteria</taxon>
        <taxon>Burkholderiales</taxon>
        <taxon>Comamonadaceae</taxon>
        <taxon>Comamonas</taxon>
    </lineage>
</organism>
<protein>
    <submittedName>
        <fullName evidence="1">Uncharacterized protein</fullName>
    </submittedName>
</protein>
<dbReference type="AlphaFoldDB" id="A0A1Y0ELE6"/>
<dbReference type="KEGG" id="cser:CCO03_05830"/>
<reference evidence="1 2" key="1">
    <citation type="submission" date="2017-05" db="EMBL/GenBank/DDBJ databases">
        <authorList>
            <person name="Song R."/>
            <person name="Chenine A.L."/>
            <person name="Ruprecht R.M."/>
        </authorList>
    </citation>
    <scope>NUCLEOTIDE SEQUENCE [LARGE SCALE GENOMIC DNA]</scope>
    <source>
        <strain evidence="1 2">DSM 26136</strain>
    </source>
</reference>
<dbReference type="Proteomes" id="UP000196138">
    <property type="component" value="Chromosome"/>
</dbReference>
<evidence type="ECO:0000313" key="1">
    <source>
        <dbReference type="EMBL" id="ARU04261.1"/>
    </source>
</evidence>
<keyword evidence="2" id="KW-1185">Reference proteome</keyword>
<name>A0A1Y0ELE6_9BURK</name>